<dbReference type="InterPro" id="IPR027417">
    <property type="entry name" value="P-loop_NTPase"/>
</dbReference>
<dbReference type="GO" id="GO:0016787">
    <property type="term" value="F:hydrolase activity"/>
    <property type="evidence" value="ECO:0007669"/>
    <property type="project" value="UniProtKB-KW"/>
</dbReference>
<dbReference type="InterPro" id="IPR011545">
    <property type="entry name" value="DEAD/DEAH_box_helicase_dom"/>
</dbReference>
<keyword evidence="3 7" id="KW-0347">Helicase</keyword>
<dbReference type="GO" id="GO:0003676">
    <property type="term" value="F:nucleic acid binding"/>
    <property type="evidence" value="ECO:0007669"/>
    <property type="project" value="InterPro"/>
</dbReference>
<dbReference type="PROSITE" id="PS51194">
    <property type="entry name" value="HELICASE_CTER"/>
    <property type="match status" value="1"/>
</dbReference>
<keyword evidence="1 7" id="KW-0547">Nucleotide-binding</keyword>
<dbReference type="PANTHER" id="PTHR47959:SF1">
    <property type="entry name" value="ATP-DEPENDENT RNA HELICASE DBPA"/>
    <property type="match status" value="1"/>
</dbReference>
<evidence type="ECO:0000256" key="2">
    <source>
        <dbReference type="ARBA" id="ARBA00022801"/>
    </source>
</evidence>
<dbReference type="InterPro" id="IPR001650">
    <property type="entry name" value="Helicase_C-like"/>
</dbReference>
<evidence type="ECO:0000256" key="4">
    <source>
        <dbReference type="ARBA" id="ARBA00022840"/>
    </source>
</evidence>
<evidence type="ECO:0000256" key="5">
    <source>
        <dbReference type="ARBA" id="ARBA00038437"/>
    </source>
</evidence>
<evidence type="ECO:0000259" key="10">
    <source>
        <dbReference type="PROSITE" id="PS51195"/>
    </source>
</evidence>
<dbReference type="PANTHER" id="PTHR47959">
    <property type="entry name" value="ATP-DEPENDENT RNA HELICASE RHLE-RELATED"/>
    <property type="match status" value="1"/>
</dbReference>
<dbReference type="InterPro" id="IPR014014">
    <property type="entry name" value="RNA_helicase_DEAD_Q_motif"/>
</dbReference>
<dbReference type="InterPro" id="IPR044742">
    <property type="entry name" value="DEAD/DEAH_RhlB"/>
</dbReference>
<dbReference type="GO" id="GO:0003724">
    <property type="term" value="F:RNA helicase activity"/>
    <property type="evidence" value="ECO:0007669"/>
    <property type="project" value="InterPro"/>
</dbReference>
<proteinExistence type="inferred from homology"/>
<dbReference type="AlphaFoldDB" id="A0A3D9H7P3"/>
<keyword evidence="2 7" id="KW-0378">Hydrolase</keyword>
<feature type="domain" description="Helicase C-terminal" evidence="9">
    <location>
        <begin position="263"/>
        <end position="418"/>
    </location>
</feature>
<feature type="domain" description="DEAD-box RNA helicase Q" evidence="10">
    <location>
        <begin position="36"/>
        <end position="64"/>
    </location>
</feature>
<dbReference type="Gene3D" id="3.40.50.300">
    <property type="entry name" value="P-loop containing nucleotide triphosphate hydrolases"/>
    <property type="match status" value="2"/>
</dbReference>
<dbReference type="EMBL" id="QRDV01000002">
    <property type="protein sequence ID" value="RED45171.1"/>
    <property type="molecule type" value="Genomic_DNA"/>
</dbReference>
<dbReference type="PROSITE" id="PS00039">
    <property type="entry name" value="DEAD_ATP_HELICASE"/>
    <property type="match status" value="1"/>
</dbReference>
<dbReference type="CDD" id="cd00268">
    <property type="entry name" value="DEADc"/>
    <property type="match status" value="1"/>
</dbReference>
<dbReference type="Proteomes" id="UP000256980">
    <property type="component" value="Unassembled WGS sequence"/>
</dbReference>
<dbReference type="PROSITE" id="PS51192">
    <property type="entry name" value="HELICASE_ATP_BIND_1"/>
    <property type="match status" value="1"/>
</dbReference>
<comment type="caution">
    <text evidence="11">The sequence shown here is derived from an EMBL/GenBank/DDBJ whole genome shotgun (WGS) entry which is preliminary data.</text>
</comment>
<dbReference type="SMART" id="SM00487">
    <property type="entry name" value="DEXDc"/>
    <property type="match status" value="1"/>
</dbReference>
<organism evidence="11 12">
    <name type="scientific">Winogradskyella eximia</name>
    <dbReference type="NCBI Taxonomy" id="262006"/>
    <lineage>
        <taxon>Bacteria</taxon>
        <taxon>Pseudomonadati</taxon>
        <taxon>Bacteroidota</taxon>
        <taxon>Flavobacteriia</taxon>
        <taxon>Flavobacteriales</taxon>
        <taxon>Flavobacteriaceae</taxon>
        <taxon>Winogradskyella</taxon>
    </lineage>
</organism>
<protein>
    <submittedName>
        <fullName evidence="11">ATP-dependent RNA helicase DeaD</fullName>
    </submittedName>
</protein>
<feature type="short sequence motif" description="Q motif" evidence="6">
    <location>
        <begin position="36"/>
        <end position="64"/>
    </location>
</feature>
<evidence type="ECO:0000256" key="7">
    <source>
        <dbReference type="RuleBase" id="RU000492"/>
    </source>
</evidence>
<dbReference type="SUPFAM" id="SSF52540">
    <property type="entry name" value="P-loop containing nucleoside triphosphate hydrolases"/>
    <property type="match status" value="1"/>
</dbReference>
<dbReference type="Pfam" id="PF00270">
    <property type="entry name" value="DEAD"/>
    <property type="match status" value="1"/>
</dbReference>
<dbReference type="GO" id="GO:0005829">
    <property type="term" value="C:cytosol"/>
    <property type="evidence" value="ECO:0007669"/>
    <property type="project" value="TreeGrafter"/>
</dbReference>
<evidence type="ECO:0000313" key="12">
    <source>
        <dbReference type="Proteomes" id="UP000256980"/>
    </source>
</evidence>
<feature type="domain" description="Helicase ATP-binding" evidence="8">
    <location>
        <begin position="68"/>
        <end position="238"/>
    </location>
</feature>
<dbReference type="SMART" id="SM00490">
    <property type="entry name" value="HELICc"/>
    <property type="match status" value="1"/>
</dbReference>
<accession>A0A3D9H7P3</accession>
<evidence type="ECO:0000313" key="11">
    <source>
        <dbReference type="EMBL" id="RED45171.1"/>
    </source>
</evidence>
<dbReference type="InterPro" id="IPR014001">
    <property type="entry name" value="Helicase_ATP-bd"/>
</dbReference>
<dbReference type="InterPro" id="IPR000629">
    <property type="entry name" value="RNA-helicase_DEAD-box_CS"/>
</dbReference>
<gene>
    <name evidence="11" type="ORF">DFQ10_10238</name>
</gene>
<dbReference type="GO" id="GO:0005524">
    <property type="term" value="F:ATP binding"/>
    <property type="evidence" value="ECO:0007669"/>
    <property type="project" value="UniProtKB-KW"/>
</dbReference>
<evidence type="ECO:0000259" key="8">
    <source>
        <dbReference type="PROSITE" id="PS51192"/>
    </source>
</evidence>
<evidence type="ECO:0000256" key="6">
    <source>
        <dbReference type="PROSITE-ProRule" id="PRU00552"/>
    </source>
</evidence>
<evidence type="ECO:0000259" key="9">
    <source>
        <dbReference type="PROSITE" id="PS51194"/>
    </source>
</evidence>
<name>A0A3D9H7P3_9FLAO</name>
<dbReference type="InterPro" id="IPR050079">
    <property type="entry name" value="DEAD_box_RNA_helicase"/>
</dbReference>
<evidence type="ECO:0000256" key="3">
    <source>
        <dbReference type="ARBA" id="ARBA00022806"/>
    </source>
</evidence>
<evidence type="ECO:0000256" key="1">
    <source>
        <dbReference type="ARBA" id="ARBA00022741"/>
    </source>
</evidence>
<keyword evidence="4 7" id="KW-0067">ATP-binding</keyword>
<dbReference type="Pfam" id="PF00271">
    <property type="entry name" value="Helicase_C"/>
    <property type="match status" value="1"/>
</dbReference>
<keyword evidence="12" id="KW-1185">Reference proteome</keyword>
<dbReference type="PROSITE" id="PS51195">
    <property type="entry name" value="Q_MOTIF"/>
    <property type="match status" value="1"/>
</dbReference>
<comment type="similarity">
    <text evidence="5 7">Belongs to the DEAD box helicase family.</text>
</comment>
<dbReference type="CDD" id="cd18787">
    <property type="entry name" value="SF2_C_DEAD"/>
    <property type="match status" value="1"/>
</dbReference>
<sequence length="480" mass="53275">MVFLCLDVWLCSNDNYFTSFPTTVFLPLQKLFFMSKHFSDLGINKSIQQSLAELNITVPTDIQEKAIPIILQQKEDVVAIAKTGTGKTAAFGLPLLQLIDTEDTNVQAVILAPTRELGQQICANLTSFAKQSPMISIAATFGGIPIKPQIERLTETTHIIVATPGRLVDLINRGTVSLKHLKFLVLDEADEMVSALKTDLDLIIKGIPKARRTFLFTATLSGAIKQLVQNYMSKHVVQVEADMATVGHQGIDHQYVVVEPIEKLDVLLHFLNSKEGQRGIIFCKTKAAVNKLAKNLAINKFSSGALHGSLSQGIRDRIMGQFREGHISILIATDLAARGIDVKDVAFVVNYHLPDTYDAYVHRSGRTARAGAKGLSLTVLQQEEVIDIADFENELGITFHEIKKADAQSIEENNTLLWAKKIFKTKPNRTISETLRRDVRTIFHHLTKEELIEKILAHQVAETTLGKAASEDSKKKKKKH</sequence>
<reference evidence="11 12" key="1">
    <citation type="submission" date="2018-07" db="EMBL/GenBank/DDBJ databases">
        <title>Genomic Encyclopedia of Type Strains, Phase III (KMG-III): the genomes of soil and plant-associated and newly described type strains.</title>
        <authorList>
            <person name="Whitman W."/>
        </authorList>
    </citation>
    <scope>NUCLEOTIDE SEQUENCE [LARGE SCALE GENOMIC DNA]</scope>
    <source>
        <strain evidence="11 12">CECT 7946</strain>
    </source>
</reference>